<protein>
    <recommendedName>
        <fullName evidence="1">Methyltransferase domain-containing protein</fullName>
    </recommendedName>
</protein>
<reference evidence="2" key="1">
    <citation type="submission" date="2015-11" db="EMBL/GenBank/DDBJ databases">
        <title>De novo transcriptome assembly of four potential Pierce s Disease insect vectors from Arizona vineyards.</title>
        <authorList>
            <person name="Tassone E.E."/>
        </authorList>
    </citation>
    <scope>NUCLEOTIDE SEQUENCE</scope>
</reference>
<dbReference type="PANTHER" id="PTHR12496">
    <property type="entry name" value="CGI-41 METHYLTRANSFERASE"/>
    <property type="match status" value="1"/>
</dbReference>
<name>A0A1B6GWE9_9HEMI</name>
<sequence length="505" mass="56658">MHKADFYNNMTMQKTSLEINNFICSLKRLLPLANSHMVHFITQNMFERLIPKSLQEEIMSLSINEANDLVLGSFSKINPHNEQAPHLCDFLIQTRKLSLSESDLCLSFKSLCTHLGSRGFGECSSRIIKNLMSVKKSHEVEMMSGIIEALARTEKCTHVVDIGGGKGYLSSVLALKHNLKVLSIDSSSVTSKSAIKQIPKVEKLWTSLHKKASKNENTANGSINIQSSNEESQQKSSELCKVATMYITEETNVVKLIEDNFQEEVGGIALVGLHTCGNLAASSLRMFANNPAHMKCLVNVGCCYHLIVEEFDTNPPWLEVQSADCGIGFPMSTYLRDEGFVLGRNARMLAAQPPDRISHQGTLQTEALFYRALLEVYLEKKLRPPNGLPHFRVGKIAKKCSTFQEYVTKSVQRLGLNIQVDDGELQELYNSYSESRKQLHVFFLLRLCVAPAVEAAIMLDRLLYLREQGIQDAYLTQLFDPVVSPRCYAIVAFNKIQRTTTQIVQ</sequence>
<evidence type="ECO:0000259" key="1">
    <source>
        <dbReference type="Pfam" id="PF13679"/>
    </source>
</evidence>
<evidence type="ECO:0000313" key="2">
    <source>
        <dbReference type="EMBL" id="JAS66737.1"/>
    </source>
</evidence>
<dbReference type="Pfam" id="PF13679">
    <property type="entry name" value="Methyltransf_32"/>
    <property type="match status" value="1"/>
</dbReference>
<dbReference type="PANTHER" id="PTHR12496:SF9">
    <property type="entry name" value="METHYLTRANSFERASE-LIKE PROTEIN 25-RELATED"/>
    <property type="match status" value="1"/>
</dbReference>
<dbReference type="AlphaFoldDB" id="A0A1B6GWE9"/>
<proteinExistence type="predicted"/>
<dbReference type="InterPro" id="IPR029063">
    <property type="entry name" value="SAM-dependent_MTases_sf"/>
</dbReference>
<dbReference type="InterPro" id="IPR052220">
    <property type="entry name" value="METTL25"/>
</dbReference>
<dbReference type="InterPro" id="IPR025714">
    <property type="entry name" value="Methyltranfer_dom"/>
</dbReference>
<dbReference type="EMBL" id="GECZ01003032">
    <property type="protein sequence ID" value="JAS66737.1"/>
    <property type="molecule type" value="Transcribed_RNA"/>
</dbReference>
<dbReference type="SUPFAM" id="SSF53335">
    <property type="entry name" value="S-adenosyl-L-methionine-dependent methyltransferases"/>
    <property type="match status" value="1"/>
</dbReference>
<gene>
    <name evidence="2" type="ORF">g.25778</name>
</gene>
<accession>A0A1B6GWE9</accession>
<feature type="domain" description="Methyltransferase" evidence="1">
    <location>
        <begin position="135"/>
        <end position="309"/>
    </location>
</feature>
<organism evidence="2">
    <name type="scientific">Cuerna arida</name>
    <dbReference type="NCBI Taxonomy" id="1464854"/>
    <lineage>
        <taxon>Eukaryota</taxon>
        <taxon>Metazoa</taxon>
        <taxon>Ecdysozoa</taxon>
        <taxon>Arthropoda</taxon>
        <taxon>Hexapoda</taxon>
        <taxon>Insecta</taxon>
        <taxon>Pterygota</taxon>
        <taxon>Neoptera</taxon>
        <taxon>Paraneoptera</taxon>
        <taxon>Hemiptera</taxon>
        <taxon>Auchenorrhyncha</taxon>
        <taxon>Membracoidea</taxon>
        <taxon>Cicadellidae</taxon>
        <taxon>Cicadellinae</taxon>
        <taxon>Proconiini</taxon>
        <taxon>Cuerna</taxon>
    </lineage>
</organism>